<dbReference type="RefSeq" id="WP_165884114.1">
    <property type="nucleotide sequence ID" value="NZ_CP035810.1"/>
</dbReference>
<protein>
    <recommendedName>
        <fullName evidence="3">Addiction module protein</fullName>
    </recommendedName>
</protein>
<name>A0A6G8KY32_9MICO</name>
<dbReference type="InterPro" id="IPR013406">
    <property type="entry name" value="CHP02574_addiction_mod"/>
</dbReference>
<sequence>MSMDAAEVERAPLALSQHDRAAVIRRGLRSLDENHMDADPDEADKAWHSEVRRRIASIEDGSAELLEPEQSHAALRAELASRRQ</sequence>
<dbReference type="Pfam" id="PF09720">
    <property type="entry name" value="Unstab_antitox"/>
    <property type="match status" value="1"/>
</dbReference>
<evidence type="ECO:0000313" key="1">
    <source>
        <dbReference type="EMBL" id="QIN29724.1"/>
    </source>
</evidence>
<dbReference type="Proteomes" id="UP000501518">
    <property type="component" value="Chromosome"/>
</dbReference>
<organism evidence="1 2">
    <name type="scientific">Brevibacterium luteolum</name>
    <dbReference type="NCBI Taxonomy" id="199591"/>
    <lineage>
        <taxon>Bacteria</taxon>
        <taxon>Bacillati</taxon>
        <taxon>Actinomycetota</taxon>
        <taxon>Actinomycetes</taxon>
        <taxon>Micrococcales</taxon>
        <taxon>Brevibacteriaceae</taxon>
        <taxon>Brevibacterium</taxon>
    </lineage>
</organism>
<dbReference type="AlphaFoldDB" id="A0A6G8KY32"/>
<evidence type="ECO:0008006" key="3">
    <source>
        <dbReference type="Google" id="ProtNLM"/>
    </source>
</evidence>
<gene>
    <name evidence="1" type="ORF">EW640_10900</name>
</gene>
<accession>A0A6G8KY32</accession>
<proteinExistence type="predicted"/>
<reference evidence="1 2" key="1">
    <citation type="submission" date="2019-02" db="EMBL/GenBank/DDBJ databases">
        <title>Complete Genome Sequence and Methylome Analysis of Brevibacterium luteolum NEB1784.</title>
        <authorList>
            <person name="Fomenkov A."/>
            <person name="Roberts R.J."/>
        </authorList>
    </citation>
    <scope>NUCLEOTIDE SEQUENCE [LARGE SCALE GENOMIC DNA]</scope>
    <source>
        <strain evidence="1 2">NEB1784</strain>
    </source>
</reference>
<dbReference type="EMBL" id="CP035810">
    <property type="protein sequence ID" value="QIN29724.1"/>
    <property type="molecule type" value="Genomic_DNA"/>
</dbReference>
<evidence type="ECO:0000313" key="2">
    <source>
        <dbReference type="Proteomes" id="UP000501518"/>
    </source>
</evidence>
<dbReference type="KEGG" id="blut:EW640_10900"/>